<feature type="chain" id="PRO_5043912581" description="DUF4774 domain-containing protein" evidence="2">
    <location>
        <begin position="20"/>
        <end position="330"/>
    </location>
</feature>
<name>A0AAW2H9D6_9NEOP</name>
<evidence type="ECO:0000256" key="2">
    <source>
        <dbReference type="SAM" id="SignalP"/>
    </source>
</evidence>
<dbReference type="Pfam" id="PF15999">
    <property type="entry name" value="DUF4774"/>
    <property type="match status" value="1"/>
</dbReference>
<gene>
    <name evidence="4" type="ORF">PYX00_008958</name>
</gene>
<feature type="compositionally biased region" description="Acidic residues" evidence="1">
    <location>
        <begin position="247"/>
        <end position="257"/>
    </location>
</feature>
<evidence type="ECO:0000256" key="1">
    <source>
        <dbReference type="SAM" id="MobiDB-lite"/>
    </source>
</evidence>
<dbReference type="EMBL" id="JARGDH010000005">
    <property type="protein sequence ID" value="KAL0266423.1"/>
    <property type="molecule type" value="Genomic_DNA"/>
</dbReference>
<organism evidence="4">
    <name type="scientific">Menopon gallinae</name>
    <name type="common">poultry shaft louse</name>
    <dbReference type="NCBI Taxonomy" id="328185"/>
    <lineage>
        <taxon>Eukaryota</taxon>
        <taxon>Metazoa</taxon>
        <taxon>Ecdysozoa</taxon>
        <taxon>Arthropoda</taxon>
        <taxon>Hexapoda</taxon>
        <taxon>Insecta</taxon>
        <taxon>Pterygota</taxon>
        <taxon>Neoptera</taxon>
        <taxon>Paraneoptera</taxon>
        <taxon>Psocodea</taxon>
        <taxon>Troctomorpha</taxon>
        <taxon>Phthiraptera</taxon>
        <taxon>Amblycera</taxon>
        <taxon>Menoponidae</taxon>
        <taxon>Menopon</taxon>
    </lineage>
</organism>
<evidence type="ECO:0000313" key="4">
    <source>
        <dbReference type="EMBL" id="KAL0266423.1"/>
    </source>
</evidence>
<reference evidence="4" key="1">
    <citation type="journal article" date="2024" name="Gigascience">
        <title>Chromosome-level genome of the poultry shaft louse Menopon gallinae provides insight into the host-switching and adaptive evolution of parasitic lice.</title>
        <authorList>
            <person name="Xu Y."/>
            <person name="Ma L."/>
            <person name="Liu S."/>
            <person name="Liang Y."/>
            <person name="Liu Q."/>
            <person name="He Z."/>
            <person name="Tian L."/>
            <person name="Duan Y."/>
            <person name="Cai W."/>
            <person name="Li H."/>
            <person name="Song F."/>
        </authorList>
    </citation>
    <scope>NUCLEOTIDE SEQUENCE</scope>
    <source>
        <strain evidence="4">Cailab_2023a</strain>
    </source>
</reference>
<feature type="compositionally biased region" description="Basic and acidic residues" evidence="1">
    <location>
        <begin position="236"/>
        <end position="246"/>
    </location>
</feature>
<comment type="caution">
    <text evidence="4">The sequence shown here is derived from an EMBL/GenBank/DDBJ whole genome shotgun (WGS) entry which is preliminary data.</text>
</comment>
<evidence type="ECO:0000259" key="3">
    <source>
        <dbReference type="Pfam" id="PF15999"/>
    </source>
</evidence>
<dbReference type="AlphaFoldDB" id="A0AAW2H9D6"/>
<keyword evidence="2" id="KW-0732">Signal</keyword>
<feature type="domain" description="DUF4774" evidence="3">
    <location>
        <begin position="261"/>
        <end position="310"/>
    </location>
</feature>
<feature type="region of interest" description="Disordered" evidence="1">
    <location>
        <begin position="88"/>
        <end position="123"/>
    </location>
</feature>
<dbReference type="InterPro" id="IPR031942">
    <property type="entry name" value="DUF4774"/>
</dbReference>
<sequence length="330" mass="36056">MFSPTLYRVLLAIIGLCHGYSFSSVPYYNQGYEMSQAQQNYYQPRTLQYFQPNDLSRPIIYPQLGMSPEYHNLVYKYITDFAGTEHPPHAKVEDFNQRDKTDKEPGKEEESTTTHKDGSVAGMGNPALKDYLVPSDFILLGKRPNSPFFGNFNNIKLRKMNFKENPAANPPLGGVMSNYVLLRNRPDYQSFIPFSAEEESSAPTPKEPPVSKRQIADSTDTDDTVVINAENPHSVKMNDDESRDQMTDENGEDDEDQPAVAQSKPAAIALAGPGGVAQASPVGTALVGPGGLAVAAPSGTAVAGPAGQGVITPTDDKTKLVQKKIKEVWN</sequence>
<feature type="region of interest" description="Disordered" evidence="1">
    <location>
        <begin position="196"/>
        <end position="262"/>
    </location>
</feature>
<protein>
    <recommendedName>
        <fullName evidence="3">DUF4774 domain-containing protein</fullName>
    </recommendedName>
</protein>
<accession>A0AAW2H9D6</accession>
<feature type="compositionally biased region" description="Basic and acidic residues" evidence="1">
    <location>
        <begin position="88"/>
        <end position="118"/>
    </location>
</feature>
<feature type="signal peptide" evidence="2">
    <location>
        <begin position="1"/>
        <end position="19"/>
    </location>
</feature>
<proteinExistence type="predicted"/>